<evidence type="ECO:0000313" key="1">
    <source>
        <dbReference type="EMBL" id="CUX51363.1"/>
    </source>
</evidence>
<keyword evidence="2" id="KW-1185">Reference proteome</keyword>
<organism evidence="1 2">
    <name type="scientific">Agrobacterium tomkonis CFBP 6623</name>
    <dbReference type="NCBI Taxonomy" id="1183432"/>
    <lineage>
        <taxon>Bacteria</taxon>
        <taxon>Pseudomonadati</taxon>
        <taxon>Pseudomonadota</taxon>
        <taxon>Alphaproteobacteria</taxon>
        <taxon>Hyphomicrobiales</taxon>
        <taxon>Rhizobiaceae</taxon>
        <taxon>Rhizobium/Agrobacterium group</taxon>
        <taxon>Agrobacterium</taxon>
        <taxon>Agrobacterium tumefaciens complex</taxon>
    </lineage>
</organism>
<accession>A0A1S7REI0</accession>
<evidence type="ECO:0000313" key="2">
    <source>
        <dbReference type="Proteomes" id="UP000191988"/>
    </source>
</evidence>
<gene>
    <name evidence="1" type="ORF">AGR3A_Lc130350</name>
</gene>
<sequence length="119" mass="13478">MVRTIPLEYREAGHLSSSRRGSNSMLRVGWKSDLQIIPLKSWQSRKHFYGWMLTLLAGQPSFGRTPFMLSKVATAIAKSGGPMVGNVSTPIREFENGRYRMKPCGGVWIACSFVIRTWR</sequence>
<protein>
    <submittedName>
        <fullName evidence="1">Uncharacterized protein</fullName>
    </submittedName>
</protein>
<name>A0A1S7REI0_9HYPH</name>
<proteinExistence type="predicted"/>
<reference evidence="2" key="1">
    <citation type="submission" date="2016-01" db="EMBL/GenBank/DDBJ databases">
        <authorList>
            <person name="Regsiter A."/>
            <person name="william w."/>
        </authorList>
    </citation>
    <scope>NUCLEOTIDE SEQUENCE [LARGE SCALE GENOMIC DNA]</scope>
    <source>
        <strain evidence="2">CFBP 6623</strain>
    </source>
</reference>
<dbReference type="Proteomes" id="UP000191988">
    <property type="component" value="Unassembled WGS sequence"/>
</dbReference>
<dbReference type="AlphaFoldDB" id="A0A1S7REI0"/>
<dbReference type="EMBL" id="FBWK01000049">
    <property type="protein sequence ID" value="CUX51363.1"/>
    <property type="molecule type" value="Genomic_DNA"/>
</dbReference>